<dbReference type="EMBL" id="CM042048">
    <property type="protein sequence ID" value="KAI3758198.1"/>
    <property type="molecule type" value="Genomic_DNA"/>
</dbReference>
<reference evidence="1 2" key="2">
    <citation type="journal article" date="2022" name="Mol. Ecol. Resour.">
        <title>The genomes of chicory, endive, great burdock and yacon provide insights into Asteraceae paleo-polyploidization history and plant inulin production.</title>
        <authorList>
            <person name="Fan W."/>
            <person name="Wang S."/>
            <person name="Wang H."/>
            <person name="Wang A."/>
            <person name="Jiang F."/>
            <person name="Liu H."/>
            <person name="Zhao H."/>
            <person name="Xu D."/>
            <person name="Zhang Y."/>
        </authorList>
    </citation>
    <scope>NUCLEOTIDE SEQUENCE [LARGE SCALE GENOMIC DNA]</scope>
    <source>
        <strain evidence="2">cv. Niubang</strain>
    </source>
</reference>
<organism evidence="1 2">
    <name type="scientific">Arctium lappa</name>
    <name type="common">Greater burdock</name>
    <name type="synonym">Lappa major</name>
    <dbReference type="NCBI Taxonomy" id="4217"/>
    <lineage>
        <taxon>Eukaryota</taxon>
        <taxon>Viridiplantae</taxon>
        <taxon>Streptophyta</taxon>
        <taxon>Embryophyta</taxon>
        <taxon>Tracheophyta</taxon>
        <taxon>Spermatophyta</taxon>
        <taxon>Magnoliopsida</taxon>
        <taxon>eudicotyledons</taxon>
        <taxon>Gunneridae</taxon>
        <taxon>Pentapetalae</taxon>
        <taxon>asterids</taxon>
        <taxon>campanulids</taxon>
        <taxon>Asterales</taxon>
        <taxon>Asteraceae</taxon>
        <taxon>Carduoideae</taxon>
        <taxon>Cardueae</taxon>
        <taxon>Arctiinae</taxon>
        <taxon>Arctium</taxon>
    </lineage>
</organism>
<comment type="caution">
    <text evidence="1">The sequence shown here is derived from an EMBL/GenBank/DDBJ whole genome shotgun (WGS) entry which is preliminary data.</text>
</comment>
<reference evidence="2" key="1">
    <citation type="journal article" date="2022" name="Mol. Ecol. Resour.">
        <title>The genomes of chicory, endive, great burdock and yacon provide insights into Asteraceae palaeo-polyploidization history and plant inulin production.</title>
        <authorList>
            <person name="Fan W."/>
            <person name="Wang S."/>
            <person name="Wang H."/>
            <person name="Wang A."/>
            <person name="Jiang F."/>
            <person name="Liu H."/>
            <person name="Zhao H."/>
            <person name="Xu D."/>
            <person name="Zhang Y."/>
        </authorList>
    </citation>
    <scope>NUCLEOTIDE SEQUENCE [LARGE SCALE GENOMIC DNA]</scope>
    <source>
        <strain evidence="2">cv. Niubang</strain>
    </source>
</reference>
<protein>
    <submittedName>
        <fullName evidence="1">Uncharacterized protein</fullName>
    </submittedName>
</protein>
<gene>
    <name evidence="1" type="ORF">L6452_05751</name>
</gene>
<name>A0ACB9EGP4_ARCLA</name>
<sequence>MHRSGESLPVERQTRLESDVCKIRVSLGTRAYSLPDPDGGLCDASMGGRPVGQPTVQFTLGHRLGLDRVDFVSQETYVYNAHISLPILVHISFSSFYFLIKFFLIHPPPPPPPTELSPTTTTTMSTDLQLRQDLPAIRLKIKLPESLPVQLDSTSEEESCTIQLEELEIEECRTPTSPENRIPQIITCPPAPKKQRPSGPSCKRRISEFQFFEIVERDEVESFFRSSYEFINQNSITNKRRRCPL</sequence>
<dbReference type="Proteomes" id="UP001055879">
    <property type="component" value="Linkage Group LG02"/>
</dbReference>
<keyword evidence="2" id="KW-1185">Reference proteome</keyword>
<evidence type="ECO:0000313" key="1">
    <source>
        <dbReference type="EMBL" id="KAI3758198.1"/>
    </source>
</evidence>
<proteinExistence type="predicted"/>
<accession>A0ACB9EGP4</accession>
<evidence type="ECO:0000313" key="2">
    <source>
        <dbReference type="Proteomes" id="UP001055879"/>
    </source>
</evidence>